<evidence type="ECO:0000313" key="2">
    <source>
        <dbReference type="EMBL" id="KAK9820635.1"/>
    </source>
</evidence>
<reference evidence="2 3" key="1">
    <citation type="journal article" date="2024" name="Nat. Commun.">
        <title>Phylogenomics reveals the evolutionary origins of lichenization in chlorophyte algae.</title>
        <authorList>
            <person name="Puginier C."/>
            <person name="Libourel C."/>
            <person name="Otte J."/>
            <person name="Skaloud P."/>
            <person name="Haon M."/>
            <person name="Grisel S."/>
            <person name="Petersen M."/>
            <person name="Berrin J.G."/>
            <person name="Delaux P.M."/>
            <person name="Dal Grande F."/>
            <person name="Keller J."/>
        </authorList>
    </citation>
    <scope>NUCLEOTIDE SEQUENCE [LARGE SCALE GENOMIC DNA]</scope>
    <source>
        <strain evidence="2 3">SAG 245.80</strain>
    </source>
</reference>
<feature type="compositionally biased region" description="Polar residues" evidence="1">
    <location>
        <begin position="30"/>
        <end position="43"/>
    </location>
</feature>
<sequence>MVEDSIENYAVTSNSTGPKQEKGSSGKRLTGQTVRFASASTPGPRSALQGATGAALPAGGKSTLLPGAL</sequence>
<gene>
    <name evidence="2" type="ORF">WJX81_000696</name>
</gene>
<organism evidence="2 3">
    <name type="scientific">Elliptochloris bilobata</name>
    <dbReference type="NCBI Taxonomy" id="381761"/>
    <lineage>
        <taxon>Eukaryota</taxon>
        <taxon>Viridiplantae</taxon>
        <taxon>Chlorophyta</taxon>
        <taxon>core chlorophytes</taxon>
        <taxon>Trebouxiophyceae</taxon>
        <taxon>Trebouxiophyceae incertae sedis</taxon>
        <taxon>Elliptochloris clade</taxon>
        <taxon>Elliptochloris</taxon>
    </lineage>
</organism>
<comment type="caution">
    <text evidence="2">The sequence shown here is derived from an EMBL/GenBank/DDBJ whole genome shotgun (WGS) entry which is preliminary data.</text>
</comment>
<accession>A0AAW1QGR5</accession>
<dbReference type="AlphaFoldDB" id="A0AAW1QGR5"/>
<dbReference type="EMBL" id="JALJOU010000115">
    <property type="protein sequence ID" value="KAK9820635.1"/>
    <property type="molecule type" value="Genomic_DNA"/>
</dbReference>
<feature type="region of interest" description="Disordered" evidence="1">
    <location>
        <begin position="1"/>
        <end position="69"/>
    </location>
</feature>
<dbReference type="Proteomes" id="UP001445335">
    <property type="component" value="Unassembled WGS sequence"/>
</dbReference>
<keyword evidence="3" id="KW-1185">Reference proteome</keyword>
<protein>
    <submittedName>
        <fullName evidence="2">Uncharacterized protein</fullName>
    </submittedName>
</protein>
<name>A0AAW1QGR5_9CHLO</name>
<evidence type="ECO:0000313" key="3">
    <source>
        <dbReference type="Proteomes" id="UP001445335"/>
    </source>
</evidence>
<proteinExistence type="predicted"/>
<evidence type="ECO:0000256" key="1">
    <source>
        <dbReference type="SAM" id="MobiDB-lite"/>
    </source>
</evidence>